<proteinExistence type="inferred from homology"/>
<dbReference type="SUPFAM" id="SSF52402">
    <property type="entry name" value="Adenine nucleotide alpha hydrolases-like"/>
    <property type="match status" value="2"/>
</dbReference>
<dbReference type="Pfam" id="PF00582">
    <property type="entry name" value="Usp"/>
    <property type="match status" value="2"/>
</dbReference>
<evidence type="ECO:0000259" key="2">
    <source>
        <dbReference type="Pfam" id="PF00582"/>
    </source>
</evidence>
<evidence type="ECO:0000256" key="1">
    <source>
        <dbReference type="ARBA" id="ARBA00008791"/>
    </source>
</evidence>
<dbReference type="EMBL" id="BAABFR010000062">
    <property type="protein sequence ID" value="GAA4398485.1"/>
    <property type="molecule type" value="Genomic_DNA"/>
</dbReference>
<organism evidence="3 4">
    <name type="scientific">Tsukamurella soli</name>
    <dbReference type="NCBI Taxonomy" id="644556"/>
    <lineage>
        <taxon>Bacteria</taxon>
        <taxon>Bacillati</taxon>
        <taxon>Actinomycetota</taxon>
        <taxon>Actinomycetes</taxon>
        <taxon>Mycobacteriales</taxon>
        <taxon>Tsukamurellaceae</taxon>
        <taxon>Tsukamurella</taxon>
    </lineage>
</organism>
<comment type="similarity">
    <text evidence="1">Belongs to the universal stress protein A family.</text>
</comment>
<dbReference type="InterPro" id="IPR014729">
    <property type="entry name" value="Rossmann-like_a/b/a_fold"/>
</dbReference>
<evidence type="ECO:0000313" key="3">
    <source>
        <dbReference type="EMBL" id="GAA4398485.1"/>
    </source>
</evidence>
<gene>
    <name evidence="3" type="ORF">GCM10023147_34760</name>
</gene>
<dbReference type="Proteomes" id="UP001500635">
    <property type="component" value="Unassembled WGS sequence"/>
</dbReference>
<reference evidence="4" key="1">
    <citation type="journal article" date="2019" name="Int. J. Syst. Evol. Microbiol.">
        <title>The Global Catalogue of Microorganisms (GCM) 10K type strain sequencing project: providing services to taxonomists for standard genome sequencing and annotation.</title>
        <authorList>
            <consortium name="The Broad Institute Genomics Platform"/>
            <consortium name="The Broad Institute Genome Sequencing Center for Infectious Disease"/>
            <person name="Wu L."/>
            <person name="Ma J."/>
        </authorList>
    </citation>
    <scope>NUCLEOTIDE SEQUENCE [LARGE SCALE GENOMIC DNA]</scope>
    <source>
        <strain evidence="4">JCM 17688</strain>
    </source>
</reference>
<feature type="domain" description="UspA" evidence="2">
    <location>
        <begin position="2"/>
        <end position="128"/>
    </location>
</feature>
<accession>A0ABP8K0C6</accession>
<dbReference type="InterPro" id="IPR006016">
    <property type="entry name" value="UspA"/>
</dbReference>
<dbReference type="PANTHER" id="PTHR46268:SF6">
    <property type="entry name" value="UNIVERSAL STRESS PROTEIN UP12"/>
    <property type="match status" value="1"/>
</dbReference>
<dbReference type="RefSeq" id="WP_344998298.1">
    <property type="nucleotide sequence ID" value="NZ_BAABFR010000062.1"/>
</dbReference>
<protein>
    <submittedName>
        <fullName evidence="3">Universal stress protein</fullName>
    </submittedName>
</protein>
<dbReference type="PANTHER" id="PTHR46268">
    <property type="entry name" value="STRESS RESPONSE PROTEIN NHAX"/>
    <property type="match status" value="1"/>
</dbReference>
<dbReference type="Gene3D" id="3.40.50.620">
    <property type="entry name" value="HUPs"/>
    <property type="match status" value="2"/>
</dbReference>
<name>A0ABP8K0C6_9ACTN</name>
<comment type="caution">
    <text evidence="3">The sequence shown here is derived from an EMBL/GenBank/DDBJ whole genome shotgun (WGS) entry which is preliminary data.</text>
</comment>
<sequence length="294" mass="30577">MRLLVGYLATDSGADGVALGIRLARTLGASLDIATVVPPGDAAGYDDVVATAAQEWLTEAAATVPDDIATATHVVVDESFALGLIDLAERLDVEAIVVGAARDGLLGRHSIGSVTTELLHSSPVPLALAPRGARLATTARIRQVTCAIGTRSGAGLLLDTAVRAARATMRGEDGEADPVPLRLVSLIALDPLPVSLPDADEVRYNRARAHTQALLAAAEAALPAGFPVTTEVGEGPTIEDAAAGIDWQDGDLIMVGSSRLAMYRRLFLSTTAAKMLRVLQIPMVVVPNVEQERT</sequence>
<dbReference type="CDD" id="cd00293">
    <property type="entry name" value="USP-like"/>
    <property type="match status" value="1"/>
</dbReference>
<keyword evidence="4" id="KW-1185">Reference proteome</keyword>
<evidence type="ECO:0000313" key="4">
    <source>
        <dbReference type="Proteomes" id="UP001500635"/>
    </source>
</evidence>
<feature type="domain" description="UspA" evidence="2">
    <location>
        <begin position="170"/>
        <end position="287"/>
    </location>
</feature>